<sequence>MKAAVCNASPMIALSYIGLFRVLGQLFEPVTVPQAVWNEVMANRGAFGIKELKSAVEYGEVMVFQVQNQTLVEKLSGRLYRGELVYTGRILDARTALSMGVLNYVVPPEQLTDFTVDLARTVLRQSYASVVAVKRSVRRIMEGEAAEDTPTDRYWVYGPDCFPAVSPLPRVSPVRDTREMPCASVILSDRGGKT</sequence>
<proteinExistence type="predicted"/>
<evidence type="ECO:0000313" key="2">
    <source>
        <dbReference type="Proteomes" id="UP000002368"/>
    </source>
</evidence>
<dbReference type="eggNOG" id="COG2405">
    <property type="taxonomic scope" value="Bacteria"/>
</dbReference>
<dbReference type="RefSeq" id="WP_013076960.1">
    <property type="nucleotide sequence ID" value="NC_014098.1"/>
</dbReference>
<keyword evidence="2" id="KW-1185">Reference proteome</keyword>
<dbReference type="STRING" id="562970.Btus_3062"/>
<dbReference type="AlphaFoldDB" id="D5WWB6"/>
<protein>
    <submittedName>
        <fullName evidence="1">Uncharacterized protein</fullName>
    </submittedName>
</protein>
<organism evidence="1 2">
    <name type="scientific">Kyrpidia tusciae (strain DSM 2912 / NBRC 15312 / T2)</name>
    <name type="common">Bacillus tusciae</name>
    <dbReference type="NCBI Taxonomy" id="562970"/>
    <lineage>
        <taxon>Bacteria</taxon>
        <taxon>Bacillati</taxon>
        <taxon>Bacillota</taxon>
        <taxon>Bacilli</taxon>
        <taxon>Bacillales</taxon>
        <taxon>Alicyclobacillaceae</taxon>
        <taxon>Kyrpidia</taxon>
    </lineage>
</organism>
<reference evidence="1 2" key="1">
    <citation type="journal article" date="2011" name="Stand. Genomic Sci.">
        <title>Complete genome sequence of the thermophilic, hydrogen-oxidizing Bacillus tusciae type strain (T2) and reclassification in the new genus, Kyrpidia gen. nov. as Kyrpidia tusciae comb. nov. and emendation of the family Alicyclobacillaceae da Costa and Rainey, 2010.</title>
        <authorList>
            <person name="Klenk H.P."/>
            <person name="Lapidus A."/>
            <person name="Chertkov O."/>
            <person name="Copeland A."/>
            <person name="Del Rio T.G."/>
            <person name="Nolan M."/>
            <person name="Lucas S."/>
            <person name="Chen F."/>
            <person name="Tice H."/>
            <person name="Cheng J.F."/>
            <person name="Han C."/>
            <person name="Bruce D."/>
            <person name="Goodwin L."/>
            <person name="Pitluck S."/>
            <person name="Pati A."/>
            <person name="Ivanova N."/>
            <person name="Mavromatis K."/>
            <person name="Daum C."/>
            <person name="Chen A."/>
            <person name="Palaniappan K."/>
            <person name="Chang Y.J."/>
            <person name="Land M."/>
            <person name="Hauser L."/>
            <person name="Jeffries C.D."/>
            <person name="Detter J.C."/>
            <person name="Rohde M."/>
            <person name="Abt B."/>
            <person name="Pukall R."/>
            <person name="Goker M."/>
            <person name="Bristow J."/>
            <person name="Markowitz V."/>
            <person name="Hugenholtz P."/>
            <person name="Eisen J.A."/>
        </authorList>
    </citation>
    <scope>NUCLEOTIDE SEQUENCE [LARGE SCALE GENOMIC DNA]</scope>
    <source>
        <strain evidence="1 2">DSM 2912</strain>
    </source>
</reference>
<dbReference type="EMBL" id="CP002017">
    <property type="protein sequence ID" value="ADG07681.1"/>
    <property type="molecule type" value="Genomic_DNA"/>
</dbReference>
<dbReference type="Gene3D" id="3.90.226.10">
    <property type="entry name" value="2-enoyl-CoA Hydratase, Chain A, domain 1"/>
    <property type="match status" value="1"/>
</dbReference>
<dbReference type="GO" id="GO:0003824">
    <property type="term" value="F:catalytic activity"/>
    <property type="evidence" value="ECO:0007669"/>
    <property type="project" value="UniProtKB-ARBA"/>
</dbReference>
<dbReference type="Proteomes" id="UP000002368">
    <property type="component" value="Chromosome"/>
</dbReference>
<dbReference type="InterPro" id="IPR021799">
    <property type="entry name" value="PIN-like_prokaryotic"/>
</dbReference>
<accession>D5WWB6</accession>
<dbReference type="InterPro" id="IPR029045">
    <property type="entry name" value="ClpP/crotonase-like_dom_sf"/>
</dbReference>
<dbReference type="HOGENOM" id="CLU_1400873_0_0_9"/>
<gene>
    <name evidence="1" type="ordered locus">Btus_3062</name>
</gene>
<evidence type="ECO:0000313" key="1">
    <source>
        <dbReference type="EMBL" id="ADG07681.1"/>
    </source>
</evidence>
<dbReference type="Pfam" id="PF11848">
    <property type="entry name" value="DUF3368"/>
    <property type="match status" value="1"/>
</dbReference>
<dbReference type="SUPFAM" id="SSF52096">
    <property type="entry name" value="ClpP/crotonase"/>
    <property type="match status" value="1"/>
</dbReference>
<dbReference type="eggNOG" id="COG0447">
    <property type="taxonomic scope" value="Bacteria"/>
</dbReference>
<name>D5WWB6_KYRT2</name>
<dbReference type="KEGG" id="bts:Btus_3062"/>